<reference evidence="1" key="1">
    <citation type="submission" date="2023-11" db="EMBL/GenBank/DDBJ databases">
        <authorList>
            <person name="De Vega J J."/>
            <person name="De Vega J J."/>
        </authorList>
    </citation>
    <scope>NUCLEOTIDE SEQUENCE</scope>
</reference>
<dbReference type="Proteomes" id="UP001295794">
    <property type="component" value="Unassembled WGS sequence"/>
</dbReference>
<evidence type="ECO:0000313" key="1">
    <source>
        <dbReference type="EMBL" id="CAK5265976.1"/>
    </source>
</evidence>
<gene>
    <name evidence="1" type="ORF">MYCIT1_LOCUS7399</name>
</gene>
<evidence type="ECO:0000313" key="2">
    <source>
        <dbReference type="Proteomes" id="UP001295794"/>
    </source>
</evidence>
<dbReference type="EMBL" id="CAVNYO010000105">
    <property type="protein sequence ID" value="CAK5265976.1"/>
    <property type="molecule type" value="Genomic_DNA"/>
</dbReference>
<comment type="caution">
    <text evidence="1">The sequence shown here is derived from an EMBL/GenBank/DDBJ whole genome shotgun (WGS) entry which is preliminary data.</text>
</comment>
<organism evidence="1 2">
    <name type="scientific">Mycena citricolor</name>
    <dbReference type="NCBI Taxonomy" id="2018698"/>
    <lineage>
        <taxon>Eukaryota</taxon>
        <taxon>Fungi</taxon>
        <taxon>Dikarya</taxon>
        <taxon>Basidiomycota</taxon>
        <taxon>Agaricomycotina</taxon>
        <taxon>Agaricomycetes</taxon>
        <taxon>Agaricomycetidae</taxon>
        <taxon>Agaricales</taxon>
        <taxon>Marasmiineae</taxon>
        <taxon>Mycenaceae</taxon>
        <taxon>Mycena</taxon>
    </lineage>
</organism>
<accession>A0AAD2Q1K8</accession>
<proteinExistence type="predicted"/>
<protein>
    <submittedName>
        <fullName evidence="1">Uncharacterized protein</fullName>
    </submittedName>
</protein>
<name>A0AAD2Q1K8_9AGAR</name>
<sequence>MALSNVDDFLPKNVCLNQPTVLFGKVCRPTSSQDGAIFAHHRSHGREPPFRGVDCVGNVFNALLLRFAPPKPPSRPMEMQNRPETNHLRFSIGSWALGERVDRHVLSVKDLAAQLEYAERVPNLEGGSAHGKPWQLSHTSGYTPFQEI</sequence>
<keyword evidence="2" id="KW-1185">Reference proteome</keyword>
<dbReference type="AlphaFoldDB" id="A0AAD2Q1K8"/>